<dbReference type="Gene3D" id="2.60.40.10">
    <property type="entry name" value="Immunoglobulins"/>
    <property type="match status" value="7"/>
</dbReference>
<dbReference type="KEGG" id="fak:FUA48_09250"/>
<dbReference type="InterPro" id="IPR011628">
    <property type="entry name" value="Cleaved_adhesin"/>
</dbReference>
<name>A0A5B9FS81_9FLAO</name>
<dbReference type="Pfam" id="PF13585">
    <property type="entry name" value="CHU_C"/>
    <property type="match status" value="1"/>
</dbReference>
<feature type="domain" description="Fibronectin type-III" evidence="2">
    <location>
        <begin position="705"/>
        <end position="795"/>
    </location>
</feature>
<feature type="domain" description="Fibronectin type-III" evidence="2">
    <location>
        <begin position="1226"/>
        <end position="1320"/>
    </location>
</feature>
<dbReference type="PANTHER" id="PTHR46708">
    <property type="entry name" value="TENASCIN"/>
    <property type="match status" value="1"/>
</dbReference>
<sequence>MREKLLITSKLLVKFLKMFSGLFHPVVPKSVLGKASFLMFFLLFAFTANAQLATETFESGIPATWAQANNAVGTTPFGISTDGYNSSTGAAFINPTAENIGAGNTAQYYLVTPLVNVSNGDQIKFYTKQGDAANHGNIYQIKVSTASQTDISSFTTTLATFTESDLSTSYGQKVVTFSGLGTAVDVYVAFVLINDQPGATPDANSWFIDNVSIQAPQVCDPVLAANFTVSSVGTQSAQLSWTHPTTSDFQIQIVADGAPPGTTGTNTGNTYSASGLAVDTDYDVYIKAVCSESESIWAGPFNLSTNILGVTCAEPIVIPDDGNTYVYAGNLNVFQNPAVTYTTQGSNCLPSAVTQNYLNGAKAFFSYTPTTSGLITLTHLITTPSTNDYGSLLVYDGCSNVGVECIAGTFNTTEGVTKVIPNLYVEAGTTYIIVASSQLTATASISFKITVSTSDCPPPAAFTYSHLLQNTVSFSWDNTNNLMSNWQYAAVPTGSAAPATGTDTTTNTDNPVTGLAAGTTYDFYVRSVCGGVPGPWSLPYKFKTQCDVFPLPYSTQFTGASATAPEACWTPLDINGDNLTWTYLGGYATIQTNTYPDLNNDMLVSPQVNFTGGMKRIRFKDRSTNGVSSYSIKISTTGIGASDFTTTVMPEMQITNTGFVERFVYLPVMTGNVNIAFVVTPGTGSVATRISIDDVYIEDAPACPDPLNLSVGTLTTSSAELSWDPGLNETEWRVVVQPIGTGVPTIEGEVATTNVNFLVDELDHSTQYEYYVRAYCNSTDQSNWVGPFNFITECGSFDVPFFEDFDNDLDTHRFCWTPVNGNGDNVVFQNFSASVTDARIQRSGFGAPPASFDDWIISPAINVVGTKELKFDYKAVVGIFFPTPRLGVEVLMSTTDTDPASFSVIMPLMEFTNTDYIEKALYINANGPVYIAFRVPPTFDTSTAFSGMQIDNVRIGEAPACPNPSAITVTNITTTSADVAWTAGFIEDQWQVVVQPVGTGVPSTGTTVDDPEYSVTTGTLTSDTHYEVYVRAYCNDTDQSEWIGPYTFKTLCDAFPSPFLETFEADSTTEQCWVIRNDNGDVNHFILNGGTNPYAGIETAGMFTGSNGENDDWLISPTITVTAGQRLRFYYRVEDSFFEEDLDILLSTTGIEPADFTTVLYSTDTDPNPLNNMEWKEKVINIPTDVIGNINIAWHIPQETPNPWGYRGQLYVIDNVMIENIPACSQPINLTLNNIADTTVQLAWESTGTETAWDVYVQPAGLGAPVGDGDPAYLTSNVTNNPYTKTGLTEASQYEYYVRAACGTGDSEWVGPFEFTTLCPLATACEYTFTITNPSSGGLSGEVQVIQNGLVVGTLDLTSSSAGATNTYTVFLCDGVEFSLLWDGIGYVPGNSANTVVTIQQGTTTIWTSPTPFGPMNDVIYEGFASCSTITCPYPTNLSVNQNGTLSWTAGGTETQWEVYIQPIGNGTLPQSGTIVDVTPTYSPVTADFDSLTAGTYEFFVRAICGEGNESFWAGPYEFVRNDSSANAIALEVNPTETCEVSAANASFYGATVSSEPMSCAGNNNGDVWYEFEATSTAHIVELIDFSGDYYASTGNPPHPNVTLTLYHVDGTTLEEMSCSYNNAIVAAYSTATVVGDTYKIRLSLNTGAADKYTFSVCVKTPNDLCAIDAVNASFENPTTEFGLLDNMMRYEVTSGWRYNMPDWDSIFYFDAYNAEGVVAYDGTQVIQLLTPNDPYDPADMVNIQGIYQDFDSSEVTQYNYSYAVSTRFQGNIIQAFAGPPSGPFVLLEEVPTTTGWQFVEGTYDVPAGQNTTRIIFRAKDNGIGILLDAVSINANNEIVTQPQELDCTEESIELEARGTGMWSADENNPTEVVFTDAASSTTTVSGLIASGDYTFYWNTRYCENTIVIANVAVDDVPEVVTPVEYCEGAPADPLTAPALAGHTLVWYTDPVGGTALAGAPTPSTTTVGTTSYYVAYANEEGCEGLRAQIDVTINEVFVPVVGFAYDAETYCMAETNPVITLDTDFTTGGTFTATPAGLTIDAATGEIDMTTSTAGTYDITYTIEAVDCNPEGTNTVTITLNPLVTPVTGFTYAESYCIAETVNPIPMTDAGFYTGGEFTSEAGLAIDAATGEIDLVNTTAGVYNVTYTVAAGDCLEAGTTTFTVTITDLAVAVVEFSYDSPSCLNSGAELVPSIAEGFTLGGTFSSTTLTVDAETGIIDLTTATQGSHDIVYTIDLDPLTCTEGGTYTTTVELTEGITPVVEFSYNSVYCYDSENPMPTTLGDFFTGGTFTSDAGLAINAATGEIDIMASTAGTYDVTYTVVMDEETCNIGGTYTTTVTITGDLSVAITQDCRGENVWLTAGSVNGTFDSNVSYVWRNESGVAVGNSSEFNVAEYYAANSSLELPLVFTITVTSGSCTGEASYTVETIMCQIPRGISPNGDGDNDTFDLTDLGVQEIVIFNRYGKKVFHQSNGYTNQWHGQDEKGNELPDGTYFYSINKSNGESITGWVYISREY</sequence>
<dbReference type="SMART" id="SM00060">
    <property type="entry name" value="FN3"/>
    <property type="match status" value="6"/>
</dbReference>
<dbReference type="InterPro" id="IPR003961">
    <property type="entry name" value="FN3_dom"/>
</dbReference>
<feature type="domain" description="Fibronectin type-III" evidence="2">
    <location>
        <begin position="458"/>
        <end position="547"/>
    </location>
</feature>
<reference evidence="3 4" key="1">
    <citation type="submission" date="2019-08" db="EMBL/GenBank/DDBJ databases">
        <title>Flavobacterium alkalisoli sp. nov., isolated from rhizosphere soil of Suaeda salsa.</title>
        <authorList>
            <person name="Sun J.-Q."/>
            <person name="Xu L."/>
        </authorList>
    </citation>
    <scope>NUCLEOTIDE SEQUENCE [LARGE SCALE GENOMIC DNA]</scope>
    <source>
        <strain evidence="3 4">XS-5</strain>
    </source>
</reference>
<gene>
    <name evidence="3" type="ORF">FUA48_09250</name>
</gene>
<proteinExistence type="predicted"/>
<dbReference type="Gene3D" id="2.60.120.200">
    <property type="match status" value="4"/>
</dbReference>
<evidence type="ECO:0000313" key="3">
    <source>
        <dbReference type="EMBL" id="QEE49765.1"/>
    </source>
</evidence>
<dbReference type="RefSeq" id="WP_147583268.1">
    <property type="nucleotide sequence ID" value="NZ_CP042831.1"/>
</dbReference>
<dbReference type="PROSITE" id="PS50853">
    <property type="entry name" value="FN3"/>
    <property type="match status" value="4"/>
</dbReference>
<dbReference type="NCBIfam" id="TIGR04131">
    <property type="entry name" value="Bac_Flav_CTERM"/>
    <property type="match status" value="1"/>
</dbReference>
<dbReference type="InterPro" id="IPR044023">
    <property type="entry name" value="Ig_7"/>
</dbReference>
<dbReference type="Pfam" id="PF07675">
    <property type="entry name" value="Cleaved_Adhesin"/>
    <property type="match status" value="3"/>
</dbReference>
<accession>A0A5B9FS81</accession>
<dbReference type="Pfam" id="PF19081">
    <property type="entry name" value="Ig_7"/>
    <property type="match status" value="1"/>
</dbReference>
<dbReference type="Proteomes" id="UP000321222">
    <property type="component" value="Chromosome"/>
</dbReference>
<dbReference type="InterPro" id="IPR013783">
    <property type="entry name" value="Ig-like_fold"/>
</dbReference>
<organism evidence="3 4">
    <name type="scientific">Flavobacterium alkalisoli</name>
    <dbReference type="NCBI Taxonomy" id="2602769"/>
    <lineage>
        <taxon>Bacteria</taxon>
        <taxon>Pseudomonadati</taxon>
        <taxon>Bacteroidota</taxon>
        <taxon>Flavobacteriia</taxon>
        <taxon>Flavobacteriales</taxon>
        <taxon>Flavobacteriaceae</taxon>
        <taxon>Flavobacterium</taxon>
    </lineage>
</organism>
<evidence type="ECO:0000259" key="2">
    <source>
        <dbReference type="PROSITE" id="PS50853"/>
    </source>
</evidence>
<evidence type="ECO:0000256" key="1">
    <source>
        <dbReference type="ARBA" id="ARBA00022737"/>
    </source>
</evidence>
<dbReference type="NCBIfam" id="NF038128">
    <property type="entry name" value="choice_anch_J"/>
    <property type="match status" value="4"/>
</dbReference>
<keyword evidence="1" id="KW-0677">Repeat</keyword>
<dbReference type="Pfam" id="PF00041">
    <property type="entry name" value="fn3"/>
    <property type="match status" value="3"/>
</dbReference>
<dbReference type="EMBL" id="CP042831">
    <property type="protein sequence ID" value="QEE49765.1"/>
    <property type="molecule type" value="Genomic_DNA"/>
</dbReference>
<keyword evidence="4" id="KW-1185">Reference proteome</keyword>
<dbReference type="SUPFAM" id="SSF49265">
    <property type="entry name" value="Fibronectin type III"/>
    <property type="match status" value="5"/>
</dbReference>
<feature type="domain" description="Fibronectin type-III" evidence="2">
    <location>
        <begin position="963"/>
        <end position="1053"/>
    </location>
</feature>
<dbReference type="InterPro" id="IPR026341">
    <property type="entry name" value="T9SS_type_B"/>
</dbReference>
<evidence type="ECO:0000313" key="4">
    <source>
        <dbReference type="Proteomes" id="UP000321222"/>
    </source>
</evidence>
<dbReference type="PANTHER" id="PTHR46708:SF2">
    <property type="entry name" value="FIBRONECTIN TYPE-III DOMAIN-CONTAINING PROTEIN"/>
    <property type="match status" value="1"/>
</dbReference>
<dbReference type="OrthoDB" id="608579at2"/>
<dbReference type="CDD" id="cd00063">
    <property type="entry name" value="FN3"/>
    <property type="match status" value="3"/>
</dbReference>
<dbReference type="InterPro" id="IPR050991">
    <property type="entry name" value="ECM_Regulatory_Proteins"/>
</dbReference>
<dbReference type="InterPro" id="IPR036116">
    <property type="entry name" value="FN3_sf"/>
</dbReference>
<protein>
    <submittedName>
        <fullName evidence="3">T9SS type B sorting domain-containing protein</fullName>
    </submittedName>
</protein>